<gene>
    <name evidence="3" type="primary">topB_2</name>
    <name evidence="3" type="ORF">NCTC10702_03553</name>
</gene>
<dbReference type="Gene3D" id="1.10.460.10">
    <property type="entry name" value="Topoisomerase I, domain 2"/>
    <property type="match status" value="1"/>
</dbReference>
<dbReference type="GO" id="GO:0006265">
    <property type="term" value="P:DNA topological change"/>
    <property type="evidence" value="ECO:0007669"/>
    <property type="project" value="InterPro"/>
</dbReference>
<dbReference type="GO" id="GO:0003917">
    <property type="term" value="F:DNA topoisomerase type I (single strand cut, ATP-independent) activity"/>
    <property type="evidence" value="ECO:0007669"/>
    <property type="project" value="InterPro"/>
</dbReference>
<dbReference type="PANTHER" id="PTHR11390">
    <property type="entry name" value="PROKARYOTIC DNA TOPOISOMERASE"/>
    <property type="match status" value="1"/>
</dbReference>
<dbReference type="GO" id="GO:0043597">
    <property type="term" value="C:cytoplasmic replication fork"/>
    <property type="evidence" value="ECO:0007669"/>
    <property type="project" value="TreeGrafter"/>
</dbReference>
<dbReference type="InterPro" id="IPR000380">
    <property type="entry name" value="Topo_IA"/>
</dbReference>
<evidence type="ECO:0000313" key="3">
    <source>
        <dbReference type="EMBL" id="SUL37541.1"/>
    </source>
</evidence>
<dbReference type="SUPFAM" id="SSF56712">
    <property type="entry name" value="Prokaryotic type I DNA topoisomerase"/>
    <property type="match status" value="1"/>
</dbReference>
<protein>
    <submittedName>
        <fullName evidence="3">DNA topoisomerase III</fullName>
        <ecNumber evidence="3">5.99.1.2</ecNumber>
    </submittedName>
</protein>
<dbReference type="PROSITE" id="PS52039">
    <property type="entry name" value="TOPO_IA_2"/>
    <property type="match status" value="1"/>
</dbReference>
<dbReference type="GO" id="GO:0006310">
    <property type="term" value="P:DNA recombination"/>
    <property type="evidence" value="ECO:0007669"/>
    <property type="project" value="TreeGrafter"/>
</dbReference>
<keyword evidence="1 3" id="KW-0413">Isomerase</keyword>
<dbReference type="Proteomes" id="UP000254116">
    <property type="component" value="Unassembled WGS sequence"/>
</dbReference>
<dbReference type="PANTHER" id="PTHR11390:SF21">
    <property type="entry name" value="DNA TOPOISOMERASE 3-ALPHA"/>
    <property type="match status" value="1"/>
</dbReference>
<dbReference type="EC" id="5.99.1.2" evidence="3"/>
<evidence type="ECO:0000259" key="2">
    <source>
        <dbReference type="PROSITE" id="PS52039"/>
    </source>
</evidence>
<dbReference type="GO" id="GO:0003677">
    <property type="term" value="F:DNA binding"/>
    <property type="evidence" value="ECO:0007669"/>
    <property type="project" value="InterPro"/>
</dbReference>
<dbReference type="InterPro" id="IPR013497">
    <property type="entry name" value="Topo_IA_cen"/>
</dbReference>
<dbReference type="GO" id="GO:0006281">
    <property type="term" value="P:DNA repair"/>
    <property type="evidence" value="ECO:0007669"/>
    <property type="project" value="TreeGrafter"/>
</dbReference>
<organism evidence="3 4">
    <name type="scientific">Staphylococcus aureus</name>
    <dbReference type="NCBI Taxonomy" id="1280"/>
    <lineage>
        <taxon>Bacteria</taxon>
        <taxon>Bacillati</taxon>
        <taxon>Bacillota</taxon>
        <taxon>Bacilli</taxon>
        <taxon>Bacillales</taxon>
        <taxon>Staphylococcaceae</taxon>
        <taxon>Staphylococcus</taxon>
    </lineage>
</organism>
<dbReference type="InterPro" id="IPR023405">
    <property type="entry name" value="Topo_IA_core_domain"/>
</dbReference>
<reference evidence="3 4" key="1">
    <citation type="submission" date="2018-06" db="EMBL/GenBank/DDBJ databases">
        <authorList>
            <consortium name="Pathogen Informatics"/>
            <person name="Doyle S."/>
        </authorList>
    </citation>
    <scope>NUCLEOTIDE SEQUENCE [LARGE SCALE GENOMIC DNA]</scope>
    <source>
        <strain evidence="3 4">NCTC10702</strain>
    </source>
</reference>
<evidence type="ECO:0000313" key="4">
    <source>
        <dbReference type="Proteomes" id="UP000254116"/>
    </source>
</evidence>
<dbReference type="EMBL" id="UHBY01000003">
    <property type="protein sequence ID" value="SUL37541.1"/>
    <property type="molecule type" value="Genomic_DNA"/>
</dbReference>
<dbReference type="InterPro" id="IPR013824">
    <property type="entry name" value="Topo_IA_cen_sub1"/>
</dbReference>
<dbReference type="Pfam" id="PF01131">
    <property type="entry name" value="Topoisom_bac"/>
    <property type="match status" value="1"/>
</dbReference>
<evidence type="ECO:0000256" key="1">
    <source>
        <dbReference type="ARBA" id="ARBA00023235"/>
    </source>
</evidence>
<name>A0A380EL50_STAAU</name>
<proteinExistence type="predicted"/>
<dbReference type="AlphaFoldDB" id="A0A380EL50"/>
<sequence length="195" mass="22278">MKISKTNIREHETTPPEYFNEGSLLKAMENPQNFIQLKDKKYAQTLKQTGGIGTVATRADIIDKLFNMNAIESRDGKIKVTSKGKQILELAPEELTSPLLTAQWEEKLLLIERGKYQAKTFINEMKDFTKDVVNGIKNSDRKYKHDNLTTTECPTCGKFMIKVKTKNGQMLVCQDPSCKTKKNVQRKNKCKMSKL</sequence>
<accession>A0A380EL50</accession>
<feature type="domain" description="Topo IA-type catalytic" evidence="2">
    <location>
        <begin position="1"/>
        <end position="133"/>
    </location>
</feature>